<evidence type="ECO:0000256" key="1">
    <source>
        <dbReference type="SAM" id="MobiDB-lite"/>
    </source>
</evidence>
<keyword evidence="3" id="KW-1185">Reference proteome</keyword>
<protein>
    <submittedName>
        <fullName evidence="2">Uncharacterized protein</fullName>
    </submittedName>
</protein>
<dbReference type="AlphaFoldDB" id="A0AAD1U254"/>
<evidence type="ECO:0000313" key="2">
    <source>
        <dbReference type="EMBL" id="CAI2358901.1"/>
    </source>
</evidence>
<feature type="compositionally biased region" description="Basic and acidic residues" evidence="1">
    <location>
        <begin position="1"/>
        <end position="12"/>
    </location>
</feature>
<name>A0AAD1U254_EUPCR</name>
<dbReference type="Proteomes" id="UP001295684">
    <property type="component" value="Unassembled WGS sequence"/>
</dbReference>
<comment type="caution">
    <text evidence="2">The sequence shown here is derived from an EMBL/GenBank/DDBJ whole genome shotgun (WGS) entry which is preliminary data.</text>
</comment>
<feature type="compositionally biased region" description="Low complexity" evidence="1">
    <location>
        <begin position="16"/>
        <end position="31"/>
    </location>
</feature>
<organism evidence="2 3">
    <name type="scientific">Euplotes crassus</name>
    <dbReference type="NCBI Taxonomy" id="5936"/>
    <lineage>
        <taxon>Eukaryota</taxon>
        <taxon>Sar</taxon>
        <taxon>Alveolata</taxon>
        <taxon>Ciliophora</taxon>
        <taxon>Intramacronucleata</taxon>
        <taxon>Spirotrichea</taxon>
        <taxon>Hypotrichia</taxon>
        <taxon>Euplotida</taxon>
        <taxon>Euplotidae</taxon>
        <taxon>Moneuplotes</taxon>
    </lineage>
</organism>
<sequence length="260" mass="29613">MSKELKKPEAQDLFRTVVSSPTSVSSNTKSSDLQNETPKKDPVMTTVRFQEETPKTDNERIKHSWRGTSSHTESKLSISECISEVRKNLKPKKSKLKIVNRNKPSKRFLAKSILKLIKPKSLKRKSSKKAKRSLFKIMKKTDSGLLKSPEKSLSKIAQKKDLCSEKIFQATSKTYVEPLIMPVHKTSNKPFHKSTFSNPNTNDCSPARRLMDKLSKRKHRSRKNNLKLLPVDFKGLRRNSTICPKTTVPNCPCPPSIQNL</sequence>
<proteinExistence type="predicted"/>
<gene>
    <name evidence="2" type="ORF">ECRASSUSDP1_LOCUS184</name>
</gene>
<evidence type="ECO:0000313" key="3">
    <source>
        <dbReference type="Proteomes" id="UP001295684"/>
    </source>
</evidence>
<feature type="compositionally biased region" description="Basic and acidic residues" evidence="1">
    <location>
        <begin position="49"/>
        <end position="62"/>
    </location>
</feature>
<accession>A0AAD1U254</accession>
<dbReference type="EMBL" id="CAMPGE010000176">
    <property type="protein sequence ID" value="CAI2358901.1"/>
    <property type="molecule type" value="Genomic_DNA"/>
</dbReference>
<reference evidence="2" key="1">
    <citation type="submission" date="2023-07" db="EMBL/GenBank/DDBJ databases">
        <authorList>
            <consortium name="AG Swart"/>
            <person name="Singh M."/>
            <person name="Singh A."/>
            <person name="Seah K."/>
            <person name="Emmerich C."/>
        </authorList>
    </citation>
    <scope>NUCLEOTIDE SEQUENCE</scope>
    <source>
        <strain evidence="2">DP1</strain>
    </source>
</reference>
<feature type="region of interest" description="Disordered" evidence="1">
    <location>
        <begin position="1"/>
        <end position="69"/>
    </location>
</feature>